<dbReference type="AlphaFoldDB" id="A0A8R1IUE5"/>
<protein>
    <submittedName>
        <fullName evidence="1">Uncharacterized protein</fullName>
    </submittedName>
</protein>
<evidence type="ECO:0000313" key="1">
    <source>
        <dbReference type="EnsemblMetazoa" id="CJA38555.1"/>
    </source>
</evidence>
<dbReference type="InterPro" id="IPR011009">
    <property type="entry name" value="Kinase-like_dom_sf"/>
</dbReference>
<dbReference type="InterPro" id="IPR050235">
    <property type="entry name" value="CK1_Ser-Thr_kinase"/>
</dbReference>
<dbReference type="PANTHER" id="PTHR11909">
    <property type="entry name" value="CASEIN KINASE-RELATED"/>
    <property type="match status" value="1"/>
</dbReference>
<dbReference type="EnsemblMetazoa" id="CJA38555.1">
    <property type="protein sequence ID" value="CJA38555.1"/>
    <property type="gene ID" value="WBGene00214402"/>
</dbReference>
<reference evidence="2" key="1">
    <citation type="submission" date="2010-08" db="EMBL/GenBank/DDBJ databases">
        <authorList>
            <consortium name="Caenorhabditis japonica Sequencing Consortium"/>
            <person name="Wilson R.K."/>
        </authorList>
    </citation>
    <scope>NUCLEOTIDE SEQUENCE [LARGE SCALE GENOMIC DNA]</scope>
    <source>
        <strain evidence="2">DF5081</strain>
    </source>
</reference>
<proteinExistence type="predicted"/>
<organism evidence="1 2">
    <name type="scientific">Caenorhabditis japonica</name>
    <dbReference type="NCBI Taxonomy" id="281687"/>
    <lineage>
        <taxon>Eukaryota</taxon>
        <taxon>Metazoa</taxon>
        <taxon>Ecdysozoa</taxon>
        <taxon>Nematoda</taxon>
        <taxon>Chromadorea</taxon>
        <taxon>Rhabditida</taxon>
        <taxon>Rhabditina</taxon>
        <taxon>Rhabditomorpha</taxon>
        <taxon>Rhabditoidea</taxon>
        <taxon>Rhabditidae</taxon>
        <taxon>Peloderinae</taxon>
        <taxon>Caenorhabditis</taxon>
    </lineage>
</organism>
<accession>A0A8R1IUE5</accession>
<dbReference type="Gene3D" id="1.10.510.10">
    <property type="entry name" value="Transferase(Phosphotransferase) domain 1"/>
    <property type="match status" value="1"/>
</dbReference>
<reference evidence="1" key="2">
    <citation type="submission" date="2022-06" db="UniProtKB">
        <authorList>
            <consortium name="EnsemblMetazoa"/>
        </authorList>
    </citation>
    <scope>IDENTIFICATION</scope>
    <source>
        <strain evidence="1">DF5081</strain>
    </source>
</reference>
<dbReference type="SUPFAM" id="SSF56112">
    <property type="entry name" value="Protein kinase-like (PK-like)"/>
    <property type="match status" value="1"/>
</dbReference>
<dbReference type="Proteomes" id="UP000005237">
    <property type="component" value="Unassembled WGS sequence"/>
</dbReference>
<name>A0A8R1IUE5_CAEJA</name>
<sequence length="128" mass="14803">GTVRFASINCHKGTENGPKDDCESWFYLLVDLMCSAGLPWRKLGDKNDVLRCKEECRKEKRAVLFTGIKHTAELSDVLDYIDSRQYQDRMDYIYIYKSLQKACTTAGVDIDAPYDWEKDVSTMSQKKE</sequence>
<evidence type="ECO:0000313" key="2">
    <source>
        <dbReference type="Proteomes" id="UP000005237"/>
    </source>
</evidence>
<keyword evidence="2" id="KW-1185">Reference proteome</keyword>